<evidence type="ECO:0000313" key="1">
    <source>
        <dbReference type="EMBL" id="CAF2134035.1"/>
    </source>
</evidence>
<organism evidence="1">
    <name type="scientific">Brassica napus</name>
    <name type="common">Rape</name>
    <dbReference type="NCBI Taxonomy" id="3708"/>
    <lineage>
        <taxon>Eukaryota</taxon>
        <taxon>Viridiplantae</taxon>
        <taxon>Streptophyta</taxon>
        <taxon>Embryophyta</taxon>
        <taxon>Tracheophyta</taxon>
        <taxon>Spermatophyta</taxon>
        <taxon>Magnoliopsida</taxon>
        <taxon>eudicotyledons</taxon>
        <taxon>Gunneridae</taxon>
        <taxon>Pentapetalae</taxon>
        <taxon>rosids</taxon>
        <taxon>malvids</taxon>
        <taxon>Brassicales</taxon>
        <taxon>Brassicaceae</taxon>
        <taxon>Brassiceae</taxon>
        <taxon>Brassica</taxon>
    </lineage>
</organism>
<gene>
    <name evidence="1" type="ORF">DARMORV10_A03P67530.1</name>
</gene>
<dbReference type="AlphaFoldDB" id="A0A816VZM2"/>
<dbReference type="Proteomes" id="UP001295469">
    <property type="component" value="Chromosome A03"/>
</dbReference>
<protein>
    <submittedName>
        <fullName evidence="1">(rape) hypothetical protein</fullName>
    </submittedName>
</protein>
<reference evidence="1" key="1">
    <citation type="submission" date="2021-01" db="EMBL/GenBank/DDBJ databases">
        <authorList>
            <consortium name="Genoscope - CEA"/>
            <person name="William W."/>
        </authorList>
    </citation>
    <scope>NUCLEOTIDE SEQUENCE</scope>
</reference>
<accession>A0A816VZM2</accession>
<proteinExistence type="predicted"/>
<name>A0A816VZM2_BRANA</name>
<dbReference type="EMBL" id="HG994357">
    <property type="protein sequence ID" value="CAF2134035.1"/>
    <property type="molecule type" value="Genomic_DNA"/>
</dbReference>
<sequence>MYTSKIKDNTNIIICGLPAFSATTSWRCLVYQGFATAASLFNLGHNPPSPHYDQDVIQMQNIWLTTEIGVKNRDAAERIVG</sequence>